<gene>
    <name evidence="2" type="ORF">CPLFYP93_02328</name>
</gene>
<feature type="transmembrane region" description="Helical" evidence="1">
    <location>
        <begin position="5"/>
        <end position="23"/>
    </location>
</feature>
<feature type="transmembrane region" description="Helical" evidence="1">
    <location>
        <begin position="56"/>
        <end position="73"/>
    </location>
</feature>
<protein>
    <submittedName>
        <fullName evidence="2">Uncharacterized protein</fullName>
    </submittedName>
</protein>
<keyword evidence="1" id="KW-0812">Transmembrane</keyword>
<evidence type="ECO:0000256" key="1">
    <source>
        <dbReference type="SAM" id="Phobius"/>
    </source>
</evidence>
<keyword evidence="1" id="KW-0472">Membrane</keyword>
<dbReference type="AlphaFoldDB" id="A0A6N3F060"/>
<feature type="transmembrane region" description="Helical" evidence="1">
    <location>
        <begin position="131"/>
        <end position="148"/>
    </location>
</feature>
<keyword evidence="1" id="KW-1133">Transmembrane helix</keyword>
<feature type="transmembrane region" description="Helical" evidence="1">
    <location>
        <begin position="29"/>
        <end position="47"/>
    </location>
</feature>
<organism evidence="2">
    <name type="scientific">Clostridium paraputrificum</name>
    <dbReference type="NCBI Taxonomy" id="29363"/>
    <lineage>
        <taxon>Bacteria</taxon>
        <taxon>Bacillati</taxon>
        <taxon>Bacillota</taxon>
        <taxon>Clostridia</taxon>
        <taxon>Eubacteriales</taxon>
        <taxon>Clostridiaceae</taxon>
        <taxon>Clostridium</taxon>
    </lineage>
</organism>
<name>A0A6N3F060_9CLOT</name>
<dbReference type="EMBL" id="CACRTV010000057">
    <property type="protein sequence ID" value="VYU45349.1"/>
    <property type="molecule type" value="Genomic_DNA"/>
</dbReference>
<evidence type="ECO:0000313" key="2">
    <source>
        <dbReference type="EMBL" id="VYU45349.1"/>
    </source>
</evidence>
<feature type="transmembrane region" description="Helical" evidence="1">
    <location>
        <begin position="79"/>
        <end position="95"/>
    </location>
</feature>
<accession>A0A6N3F060</accession>
<proteinExistence type="predicted"/>
<reference evidence="2" key="1">
    <citation type="submission" date="2019-11" db="EMBL/GenBank/DDBJ databases">
        <authorList>
            <person name="Feng L."/>
        </authorList>
    </citation>
    <scope>NUCLEOTIDE SEQUENCE</scope>
    <source>
        <strain evidence="2">CParaputrificumLFYP93</strain>
    </source>
</reference>
<sequence>MISKFLSYFIVLMFYFRITLVTFTKDNLLIPLLVGISVIFQIYILSLKSHGRLDTVIYALTNTLVLSAIYYLAKYNFNTISLVLTNVIILLLYFFRPKLKKYEAQIILVGLTISTLKTSILNLYISDKIEIELMIMFLNILLYFGINRKGGWKHVRKRASRSSTEA</sequence>
<feature type="transmembrane region" description="Helical" evidence="1">
    <location>
        <begin position="107"/>
        <end position="125"/>
    </location>
</feature>